<evidence type="ECO:0000313" key="1">
    <source>
        <dbReference type="EMBL" id="KAK5626832.1"/>
    </source>
</evidence>
<reference evidence="1 2" key="1">
    <citation type="submission" date="2023-10" db="EMBL/GenBank/DDBJ databases">
        <title>Draft genome sequence of Xylaria bambusicola isolate GMP-LS, the root and basal stem rot pathogen of sugarcane in Indonesia.</title>
        <authorList>
            <person name="Selvaraj P."/>
            <person name="Muralishankar V."/>
            <person name="Muruganantham S."/>
            <person name="Sp S."/>
            <person name="Haryani S."/>
            <person name="Lau K.J.X."/>
            <person name="Naqvi N.I."/>
        </authorList>
    </citation>
    <scope>NUCLEOTIDE SEQUENCE [LARGE SCALE GENOMIC DNA]</scope>
    <source>
        <strain evidence="1">GMP-LS</strain>
    </source>
</reference>
<protein>
    <submittedName>
        <fullName evidence="1">Uncharacterized protein</fullName>
    </submittedName>
</protein>
<dbReference type="EMBL" id="JAWHQM010000004">
    <property type="protein sequence ID" value="KAK5626832.1"/>
    <property type="molecule type" value="Genomic_DNA"/>
</dbReference>
<accession>A0AAN7UFG2</accession>
<evidence type="ECO:0000313" key="2">
    <source>
        <dbReference type="Proteomes" id="UP001305414"/>
    </source>
</evidence>
<name>A0AAN7UFG2_9PEZI</name>
<proteinExistence type="predicted"/>
<gene>
    <name evidence="1" type="ORF">RRF57_002547</name>
</gene>
<organism evidence="1 2">
    <name type="scientific">Xylaria bambusicola</name>
    <dbReference type="NCBI Taxonomy" id="326684"/>
    <lineage>
        <taxon>Eukaryota</taxon>
        <taxon>Fungi</taxon>
        <taxon>Dikarya</taxon>
        <taxon>Ascomycota</taxon>
        <taxon>Pezizomycotina</taxon>
        <taxon>Sordariomycetes</taxon>
        <taxon>Xylariomycetidae</taxon>
        <taxon>Xylariales</taxon>
        <taxon>Xylariaceae</taxon>
        <taxon>Xylaria</taxon>
    </lineage>
</organism>
<sequence length="106" mass="10955">MESSSNAGEAVPRPVPVSGATLYAREIGRRKGLRSRGVVSTGCSEIDDALLLGGGFERGCVVGVSAEEVDFGVLVSVLSSYGVMDGREGRCVSLCTIMACDALRIA</sequence>
<keyword evidence="2" id="KW-1185">Reference proteome</keyword>
<dbReference type="AlphaFoldDB" id="A0AAN7UFG2"/>
<comment type="caution">
    <text evidence="1">The sequence shown here is derived from an EMBL/GenBank/DDBJ whole genome shotgun (WGS) entry which is preliminary data.</text>
</comment>
<dbReference type="Proteomes" id="UP001305414">
    <property type="component" value="Unassembled WGS sequence"/>
</dbReference>